<comment type="caution">
    <text evidence="2">The sequence shown here is derived from an EMBL/GenBank/DDBJ whole genome shotgun (WGS) entry which is preliminary data.</text>
</comment>
<feature type="coiled-coil region" evidence="1">
    <location>
        <begin position="32"/>
        <end position="75"/>
    </location>
</feature>
<evidence type="ECO:0000256" key="1">
    <source>
        <dbReference type="SAM" id="Coils"/>
    </source>
</evidence>
<protein>
    <recommendedName>
        <fullName evidence="4">tRNA_anti-like</fullName>
    </recommendedName>
</protein>
<organism evidence="2 3">
    <name type="scientific">Azorhizophilus paspali</name>
    <name type="common">Azotobacter paspali</name>
    <dbReference type="NCBI Taxonomy" id="69963"/>
    <lineage>
        <taxon>Bacteria</taxon>
        <taxon>Pseudomonadati</taxon>
        <taxon>Pseudomonadota</taxon>
        <taxon>Gammaproteobacteria</taxon>
        <taxon>Pseudomonadales</taxon>
        <taxon>Pseudomonadaceae</taxon>
        <taxon>Azorhizophilus</taxon>
    </lineage>
</organism>
<dbReference type="Pfam" id="PF12869">
    <property type="entry name" value="tRNA_anti-like"/>
    <property type="match status" value="1"/>
</dbReference>
<name>A0ABV6SFR9_AZOPA</name>
<dbReference type="EMBL" id="JBHLSS010000005">
    <property type="protein sequence ID" value="MFC0708331.1"/>
    <property type="molecule type" value="Genomic_DNA"/>
</dbReference>
<keyword evidence="3" id="KW-1185">Reference proteome</keyword>
<dbReference type="InterPro" id="IPR024422">
    <property type="entry name" value="Protein_unknown_function_OB"/>
</dbReference>
<gene>
    <name evidence="2" type="ORF">ACFFGX_01510</name>
</gene>
<proteinExistence type="predicted"/>
<keyword evidence="1" id="KW-0175">Coiled coil</keyword>
<evidence type="ECO:0000313" key="3">
    <source>
        <dbReference type="Proteomes" id="UP001589891"/>
    </source>
</evidence>
<reference evidence="2 3" key="1">
    <citation type="submission" date="2024-09" db="EMBL/GenBank/DDBJ databases">
        <authorList>
            <person name="Sun Q."/>
            <person name="Mori K."/>
        </authorList>
    </citation>
    <scope>NUCLEOTIDE SEQUENCE [LARGE SCALE GENOMIC DNA]</scope>
    <source>
        <strain evidence="2 3">NCAIM B.01794</strain>
    </source>
</reference>
<dbReference type="RefSeq" id="WP_376942203.1">
    <property type="nucleotide sequence ID" value="NZ_CP171449.1"/>
</dbReference>
<evidence type="ECO:0008006" key="4">
    <source>
        <dbReference type="Google" id="ProtNLM"/>
    </source>
</evidence>
<evidence type="ECO:0000313" key="2">
    <source>
        <dbReference type="EMBL" id="MFC0708331.1"/>
    </source>
</evidence>
<sequence>MKFVKSVFKWTGIVFCVLIAIGAVIRALQTPEERAAFDAEQAQQKAQRAEERRKAEIAEREAEAARREAKIAAERQAIADMPLISAHTLASAYHENTVAADAQFKGKRFKVTGVVTDINTDFMGDPYLVLRGGINQFMEPKFEFDKSDLESLANLKKGHKVVLLCTGRGDVAKIPVSDDCSLL</sequence>
<accession>A0ABV6SFR9</accession>
<dbReference type="Proteomes" id="UP001589891">
    <property type="component" value="Unassembled WGS sequence"/>
</dbReference>